<organism evidence="2">
    <name type="scientific">Parabacteroides goldsteinii</name>
    <dbReference type="NCBI Taxonomy" id="328812"/>
    <lineage>
        <taxon>Bacteria</taxon>
        <taxon>Pseudomonadati</taxon>
        <taxon>Bacteroidota</taxon>
        <taxon>Bacteroidia</taxon>
        <taxon>Bacteroidales</taxon>
        <taxon>Tannerellaceae</taxon>
        <taxon>Parabacteroides</taxon>
    </lineage>
</organism>
<gene>
    <name evidence="2" type="ORF">GKE01_11275</name>
</gene>
<keyword evidence="1" id="KW-1133">Transmembrane helix</keyword>
<feature type="transmembrane region" description="Helical" evidence="1">
    <location>
        <begin position="117"/>
        <end position="140"/>
    </location>
</feature>
<protein>
    <submittedName>
        <fullName evidence="2">Uncharacterized protein</fullName>
    </submittedName>
</protein>
<dbReference type="AlphaFoldDB" id="A0A6G1ZDP8"/>
<feature type="transmembrane region" description="Helical" evidence="1">
    <location>
        <begin position="79"/>
        <end position="97"/>
    </location>
</feature>
<proteinExistence type="predicted"/>
<dbReference type="EMBL" id="WKLP01000015">
    <property type="protein sequence ID" value="MRY12049.1"/>
    <property type="molecule type" value="Genomic_DNA"/>
</dbReference>
<keyword evidence="1" id="KW-0472">Membrane</keyword>
<reference evidence="2" key="1">
    <citation type="journal article" date="2019" name="Nat. Med.">
        <title>A library of human gut bacterial isolates paired with longitudinal multiomics data enables mechanistic microbiome research.</title>
        <authorList>
            <person name="Poyet M."/>
            <person name="Groussin M."/>
            <person name="Gibbons S.M."/>
            <person name="Avila-Pacheco J."/>
            <person name="Jiang X."/>
            <person name="Kearney S.M."/>
            <person name="Perrotta A.R."/>
            <person name="Berdy B."/>
            <person name="Zhao S."/>
            <person name="Lieberman T.D."/>
            <person name="Swanson P.K."/>
            <person name="Smith M."/>
            <person name="Roesemann S."/>
            <person name="Alexander J.E."/>
            <person name="Rich S.A."/>
            <person name="Livny J."/>
            <person name="Vlamakis H."/>
            <person name="Clish C."/>
            <person name="Bullock K."/>
            <person name="Deik A."/>
            <person name="Scott J."/>
            <person name="Pierce K.A."/>
            <person name="Xavier R.J."/>
            <person name="Alm E.J."/>
        </authorList>
    </citation>
    <scope>NUCLEOTIDE SEQUENCE</scope>
    <source>
        <strain evidence="2">BIOML-A4</strain>
    </source>
</reference>
<dbReference type="RefSeq" id="WP_154278027.1">
    <property type="nucleotide sequence ID" value="NZ_WKLJ01000001.1"/>
</dbReference>
<sequence>MNIDNHTPDDLIHALGDSLNFSELTTEEEVGSIETEEDYKKWTNKEKIYELHLSNRLKAEELESKSQDRLQRKEYADKIFMLLCFFLVFVGVFLFIAGLEMSPDGQECHFKLSDNVLITLLTTASANVIGIFILVARYLFNVPNTNEK</sequence>
<evidence type="ECO:0000313" key="2">
    <source>
        <dbReference type="EMBL" id="MRY12049.1"/>
    </source>
</evidence>
<name>A0A6G1ZDP8_9BACT</name>
<accession>A0A6G1ZDP8</accession>
<evidence type="ECO:0000256" key="1">
    <source>
        <dbReference type="SAM" id="Phobius"/>
    </source>
</evidence>
<keyword evidence="1" id="KW-0812">Transmembrane</keyword>
<comment type="caution">
    <text evidence="2">The sequence shown here is derived from an EMBL/GenBank/DDBJ whole genome shotgun (WGS) entry which is preliminary data.</text>
</comment>